<evidence type="ECO:0000313" key="5">
    <source>
        <dbReference type="Proteomes" id="UP000199211"/>
    </source>
</evidence>
<evidence type="ECO:0000259" key="3">
    <source>
        <dbReference type="PROSITE" id="PS50215"/>
    </source>
</evidence>
<keyword evidence="5" id="KW-1185">Reference proteome</keyword>
<feature type="domain" description="Peptidase M12B" evidence="3">
    <location>
        <begin position="161"/>
        <end position="345"/>
    </location>
</feature>
<feature type="region of interest" description="Disordered" evidence="1">
    <location>
        <begin position="483"/>
        <end position="514"/>
    </location>
</feature>
<organism evidence="4 5">
    <name type="scientific">Marinobacter salarius</name>
    <dbReference type="NCBI Taxonomy" id="1420917"/>
    <lineage>
        <taxon>Bacteria</taxon>
        <taxon>Pseudomonadati</taxon>
        <taxon>Pseudomonadota</taxon>
        <taxon>Gammaproteobacteria</taxon>
        <taxon>Pseudomonadales</taxon>
        <taxon>Marinobacteraceae</taxon>
        <taxon>Marinobacter</taxon>
    </lineage>
</organism>
<evidence type="ECO:0000256" key="2">
    <source>
        <dbReference type="SAM" id="SignalP"/>
    </source>
</evidence>
<dbReference type="InterPro" id="IPR001590">
    <property type="entry name" value="Peptidase_M12B"/>
</dbReference>
<dbReference type="SUPFAM" id="SSF55486">
    <property type="entry name" value="Metalloproteases ('zincins'), catalytic domain"/>
    <property type="match status" value="1"/>
</dbReference>
<evidence type="ECO:0000313" key="4">
    <source>
        <dbReference type="EMBL" id="SFL81691.1"/>
    </source>
</evidence>
<dbReference type="RefSeq" id="WP_091642899.1">
    <property type="nucleotide sequence ID" value="NZ_FOTV01000011.1"/>
</dbReference>
<gene>
    <name evidence="4" type="ORF">SAMN04487868_11137</name>
</gene>
<sequence>MQFKFIQVVAAIITLMLLAVTPVVADTSTVRDIWIDGHEYAAVLEENLRVDNARDSDLAGTHYKGHFPEYPGSWVRVSRLDSGWEGLAYVFGRMHAIGDAPRASRVTSFSTSQLEAPQCGLDHLHGRTFITPQSLTGRAMAQAVSASYDTLCANKVDGACLMLELELAFDQQFLDRFPGDFQGRAGAILNMVEGFYADQFGIVFDTLSLTFTGPGTFDSTTDAGTLLDDVTARRGARILPFLESERSIFHLISGRDFAGSTAGLAWVGTVCYSQGYASGITNAYNSNATTAVVIAHEIGHNLGASHDSPDNGCDEGVNIMSPYVVSSATQFSQCSDDAIANRISQLNSVEQCFNFPADAGLTAVSGNPSEVQAQSSFQAHFDIAYRRAAEPADGLVVAGAIGDQEGRLLGVSVGGAACTLLGTDAYDCGEIQARTGLQLSVHAVAGDRPTFSLLQNVSLASNSGDVKDIRPINDSILTEIAVTDNESGTTGDPDDAEPTSGTPEATGSDSGGGGGGGSVSWWWLVAAVFAAGLRGQGRVGQPVRVIGLPGWRN</sequence>
<dbReference type="Gene3D" id="3.40.390.10">
    <property type="entry name" value="Collagenase (Catalytic Domain)"/>
    <property type="match status" value="1"/>
</dbReference>
<dbReference type="PROSITE" id="PS50215">
    <property type="entry name" value="ADAM_MEPRO"/>
    <property type="match status" value="1"/>
</dbReference>
<dbReference type="Proteomes" id="UP000199211">
    <property type="component" value="Unassembled WGS sequence"/>
</dbReference>
<proteinExistence type="predicted"/>
<dbReference type="InterPro" id="IPR024079">
    <property type="entry name" value="MetalloPept_cat_dom_sf"/>
</dbReference>
<dbReference type="EMBL" id="FOTV01000011">
    <property type="protein sequence ID" value="SFL81691.1"/>
    <property type="molecule type" value="Genomic_DNA"/>
</dbReference>
<accession>A0ABY1FPW9</accession>
<dbReference type="PANTHER" id="PTHR11905:SF159">
    <property type="entry name" value="ADAM METALLOPROTEASE"/>
    <property type="match status" value="1"/>
</dbReference>
<keyword evidence="2" id="KW-0732">Signal</keyword>
<feature type="chain" id="PRO_5045502944" evidence="2">
    <location>
        <begin position="26"/>
        <end position="553"/>
    </location>
</feature>
<dbReference type="PANTHER" id="PTHR11905">
    <property type="entry name" value="ADAM A DISINTEGRIN AND METALLOPROTEASE DOMAIN"/>
    <property type="match status" value="1"/>
</dbReference>
<evidence type="ECO:0000256" key="1">
    <source>
        <dbReference type="SAM" id="MobiDB-lite"/>
    </source>
</evidence>
<dbReference type="Pfam" id="PF13688">
    <property type="entry name" value="Reprolysin_5"/>
    <property type="match status" value="1"/>
</dbReference>
<comment type="caution">
    <text evidence="4">The sequence shown here is derived from an EMBL/GenBank/DDBJ whole genome shotgun (WGS) entry which is preliminary data.</text>
</comment>
<feature type="signal peptide" evidence="2">
    <location>
        <begin position="1"/>
        <end position="25"/>
    </location>
</feature>
<protein>
    <submittedName>
        <fullName evidence="4">Metallo-peptidase family M12B Reprolysin-like</fullName>
    </submittedName>
</protein>
<reference evidence="4 5" key="1">
    <citation type="submission" date="2016-10" db="EMBL/GenBank/DDBJ databases">
        <authorList>
            <person name="Varghese N."/>
            <person name="Submissions S."/>
        </authorList>
    </citation>
    <scope>NUCLEOTIDE SEQUENCE [LARGE SCALE GENOMIC DNA]</scope>
    <source>
        <strain evidence="4 5">DSM 26291</strain>
    </source>
</reference>
<name>A0ABY1FPW9_9GAMM</name>